<evidence type="ECO:0000313" key="4">
    <source>
        <dbReference type="Proteomes" id="UP001044222"/>
    </source>
</evidence>
<dbReference type="EMBL" id="JAFIRN010000014">
    <property type="protein sequence ID" value="KAG5836117.1"/>
    <property type="molecule type" value="Genomic_DNA"/>
</dbReference>
<organism evidence="3 4">
    <name type="scientific">Anguilla anguilla</name>
    <name type="common">European freshwater eel</name>
    <name type="synonym">Muraena anguilla</name>
    <dbReference type="NCBI Taxonomy" id="7936"/>
    <lineage>
        <taxon>Eukaryota</taxon>
        <taxon>Metazoa</taxon>
        <taxon>Chordata</taxon>
        <taxon>Craniata</taxon>
        <taxon>Vertebrata</taxon>
        <taxon>Euteleostomi</taxon>
        <taxon>Actinopterygii</taxon>
        <taxon>Neopterygii</taxon>
        <taxon>Teleostei</taxon>
        <taxon>Anguilliformes</taxon>
        <taxon>Anguillidae</taxon>
        <taxon>Anguilla</taxon>
    </lineage>
</organism>
<evidence type="ECO:0000256" key="1">
    <source>
        <dbReference type="SAM" id="MobiDB-lite"/>
    </source>
</evidence>
<protein>
    <submittedName>
        <fullName evidence="3">Uncharacterized protein</fullName>
    </submittedName>
</protein>
<feature type="region of interest" description="Disordered" evidence="1">
    <location>
        <begin position="153"/>
        <end position="192"/>
    </location>
</feature>
<evidence type="ECO:0000256" key="2">
    <source>
        <dbReference type="SAM" id="Phobius"/>
    </source>
</evidence>
<keyword evidence="4" id="KW-1185">Reference proteome</keyword>
<feature type="non-terminal residue" evidence="3">
    <location>
        <position position="1"/>
    </location>
</feature>
<proteinExistence type="predicted"/>
<sequence length="234" mass="25546">PVLSVSGHGRVSSVYVYEKHPLEISCTLIAQWLRGTQIKLVEVTDGRIHSGSSVAHGASLTWELQPPVRPGKYACYVTLYGFNLNTQSGLSNSVIVTTGSWMPPSAGLIVGALLAALAGAGILVYMCVFRVTKKGSQENTAPQEARVEIPVTTPWTGAENTPGANTENPQISTEDPETAREHHGESVDYSGDKHREPWILPWGKTHMIYGISQERECFSKWPCQCISIYQCSTM</sequence>
<feature type="compositionally biased region" description="Basic and acidic residues" evidence="1">
    <location>
        <begin position="177"/>
        <end position="192"/>
    </location>
</feature>
<keyword evidence="2" id="KW-0472">Membrane</keyword>
<dbReference type="Proteomes" id="UP001044222">
    <property type="component" value="Chromosome 14"/>
</dbReference>
<keyword evidence="2" id="KW-0812">Transmembrane</keyword>
<reference evidence="3" key="1">
    <citation type="submission" date="2021-01" db="EMBL/GenBank/DDBJ databases">
        <title>A chromosome-scale assembly of European eel, Anguilla anguilla.</title>
        <authorList>
            <person name="Henkel C."/>
            <person name="Jong-Raadsen S.A."/>
            <person name="Dufour S."/>
            <person name="Weltzien F.-A."/>
            <person name="Palstra A.P."/>
            <person name="Pelster B."/>
            <person name="Spaink H.P."/>
            <person name="Van Den Thillart G.E."/>
            <person name="Jansen H."/>
            <person name="Zahm M."/>
            <person name="Klopp C."/>
            <person name="Cedric C."/>
            <person name="Louis A."/>
            <person name="Berthelot C."/>
            <person name="Parey E."/>
            <person name="Roest Crollius H."/>
            <person name="Montfort J."/>
            <person name="Robinson-Rechavi M."/>
            <person name="Bucao C."/>
            <person name="Bouchez O."/>
            <person name="Gislard M."/>
            <person name="Lluch J."/>
            <person name="Milhes M."/>
            <person name="Lampietro C."/>
            <person name="Lopez Roques C."/>
            <person name="Donnadieu C."/>
            <person name="Braasch I."/>
            <person name="Desvignes T."/>
            <person name="Postlethwait J."/>
            <person name="Bobe J."/>
            <person name="Guiguen Y."/>
            <person name="Dirks R."/>
        </authorList>
    </citation>
    <scope>NUCLEOTIDE SEQUENCE</scope>
    <source>
        <strain evidence="3">Tag_6206</strain>
        <tissue evidence="3">Liver</tissue>
    </source>
</reference>
<keyword evidence="2" id="KW-1133">Transmembrane helix</keyword>
<accession>A0A9D3LS99</accession>
<gene>
    <name evidence="3" type="ORF">ANANG_G00251190</name>
</gene>
<feature type="transmembrane region" description="Helical" evidence="2">
    <location>
        <begin position="106"/>
        <end position="128"/>
    </location>
</feature>
<dbReference type="AlphaFoldDB" id="A0A9D3LS99"/>
<feature type="compositionally biased region" description="Polar residues" evidence="1">
    <location>
        <begin position="153"/>
        <end position="173"/>
    </location>
</feature>
<comment type="caution">
    <text evidence="3">The sequence shown here is derived from an EMBL/GenBank/DDBJ whole genome shotgun (WGS) entry which is preliminary data.</text>
</comment>
<evidence type="ECO:0000313" key="3">
    <source>
        <dbReference type="EMBL" id="KAG5836117.1"/>
    </source>
</evidence>
<name>A0A9D3LS99_ANGAN</name>